<organism evidence="1 2">
    <name type="scientific">Roseateles saccharophilus</name>
    <name type="common">Pseudomonas saccharophila</name>
    <dbReference type="NCBI Taxonomy" id="304"/>
    <lineage>
        <taxon>Bacteria</taxon>
        <taxon>Pseudomonadati</taxon>
        <taxon>Pseudomonadota</taxon>
        <taxon>Betaproteobacteria</taxon>
        <taxon>Burkholderiales</taxon>
        <taxon>Sphaerotilaceae</taxon>
        <taxon>Roseateles</taxon>
    </lineage>
</organism>
<dbReference type="Proteomes" id="UP000295110">
    <property type="component" value="Unassembled WGS sequence"/>
</dbReference>
<proteinExistence type="predicted"/>
<evidence type="ECO:0000313" key="2">
    <source>
        <dbReference type="Proteomes" id="UP000295110"/>
    </source>
</evidence>
<evidence type="ECO:0000313" key="1">
    <source>
        <dbReference type="EMBL" id="TCU88940.1"/>
    </source>
</evidence>
<dbReference type="RefSeq" id="WP_132575790.1">
    <property type="nucleotide sequence ID" value="NZ_CBCSGL010000042.1"/>
</dbReference>
<keyword evidence="2" id="KW-1185">Reference proteome</keyword>
<protein>
    <recommendedName>
        <fullName evidence="3">Prevent-host-death protein</fullName>
    </recommendedName>
</protein>
<dbReference type="EMBL" id="SMBU01000037">
    <property type="protein sequence ID" value="TCU88940.1"/>
    <property type="molecule type" value="Genomic_DNA"/>
</dbReference>
<evidence type="ECO:0008006" key="3">
    <source>
        <dbReference type="Google" id="ProtNLM"/>
    </source>
</evidence>
<name>A0A4V2VPC3_ROSSA</name>
<dbReference type="NCBIfam" id="NF041551">
    <property type="entry name" value="YlcI_YnfO_N"/>
    <property type="match status" value="1"/>
</dbReference>
<comment type="caution">
    <text evidence="1">The sequence shown here is derived from an EMBL/GenBank/DDBJ whole genome shotgun (WGS) entry which is preliminary data.</text>
</comment>
<sequence>MKTAILPQVRVEPQLRADLEAVLREGETLSDFLEATVRQAVDFRRMQAEFDARADAAWSRFQQTGAGVPAEEVVAEMRGRLQARRRELQGKHRTTKA</sequence>
<dbReference type="AlphaFoldDB" id="A0A4V2VPC3"/>
<reference evidence="1 2" key="1">
    <citation type="submission" date="2019-03" db="EMBL/GenBank/DDBJ databases">
        <title>Genomic Encyclopedia of Type Strains, Phase IV (KMG-IV): sequencing the most valuable type-strain genomes for metagenomic binning, comparative biology and taxonomic classification.</title>
        <authorList>
            <person name="Goeker M."/>
        </authorList>
    </citation>
    <scope>NUCLEOTIDE SEQUENCE [LARGE SCALE GENOMIC DNA]</scope>
    <source>
        <strain evidence="1 2">DSM 654</strain>
    </source>
</reference>
<accession>A0A4V2VPC3</accession>
<dbReference type="OrthoDB" id="8400336at2"/>
<gene>
    <name evidence="1" type="ORF">EV671_103722</name>
</gene>